<gene>
    <name evidence="1" type="ORF">NM688_g914</name>
</gene>
<organism evidence="1 2">
    <name type="scientific">Phlebia brevispora</name>
    <dbReference type="NCBI Taxonomy" id="194682"/>
    <lineage>
        <taxon>Eukaryota</taxon>
        <taxon>Fungi</taxon>
        <taxon>Dikarya</taxon>
        <taxon>Basidiomycota</taxon>
        <taxon>Agaricomycotina</taxon>
        <taxon>Agaricomycetes</taxon>
        <taxon>Polyporales</taxon>
        <taxon>Meruliaceae</taxon>
        <taxon>Phlebia</taxon>
    </lineage>
</organism>
<dbReference type="Proteomes" id="UP001148662">
    <property type="component" value="Unassembled WGS sequence"/>
</dbReference>
<sequence length="403" mass="45774">MSSPPQSHGSISPNQLTATPETPEVFRRASGAPEPPSLTPSRIRHQNVLHTPDPSPRGPHHPGAAEEEAEDDDYWLPPTLYSGRDEQEALCCIAVEIIKKEEEREAPWYTPWGLYLQNSMRELQVPARGIVSFTMPQYPVRAEFDTYEAEFEERFSEDLRRASHGTSEQSQTKSPPPMPDAVSYRANRIPDFAQLIYWSYKDPDGFTRRSKDRFTLVIEIKALQATRRSTRPFFLSGVKSQTDEQIKFVFSGPEERTPEVIGVISTMGPYWWYREFDKKSVSPLPSSYGEYQDPSYKPSTSRELSDGSTVPGTPSASPAIEQYSPRARPLPQFLEYYFVNETVLKLGTDRSTRALRDIAKRIRGLNSDVYEYVSISYSDINLCSHCVLFVLSAATLDDRPKPQ</sequence>
<keyword evidence="2" id="KW-1185">Reference proteome</keyword>
<accession>A0ACC1TD88</accession>
<proteinExistence type="predicted"/>
<reference evidence="1" key="1">
    <citation type="submission" date="2022-07" db="EMBL/GenBank/DDBJ databases">
        <title>Genome Sequence of Phlebia brevispora.</title>
        <authorList>
            <person name="Buettner E."/>
        </authorList>
    </citation>
    <scope>NUCLEOTIDE SEQUENCE</scope>
    <source>
        <strain evidence="1">MPL23</strain>
    </source>
</reference>
<dbReference type="EMBL" id="JANHOG010000087">
    <property type="protein sequence ID" value="KAJ3558472.1"/>
    <property type="molecule type" value="Genomic_DNA"/>
</dbReference>
<protein>
    <submittedName>
        <fullName evidence="1">Uncharacterized protein</fullName>
    </submittedName>
</protein>
<evidence type="ECO:0000313" key="1">
    <source>
        <dbReference type="EMBL" id="KAJ3558472.1"/>
    </source>
</evidence>
<name>A0ACC1TD88_9APHY</name>
<evidence type="ECO:0000313" key="2">
    <source>
        <dbReference type="Proteomes" id="UP001148662"/>
    </source>
</evidence>
<comment type="caution">
    <text evidence="1">The sequence shown here is derived from an EMBL/GenBank/DDBJ whole genome shotgun (WGS) entry which is preliminary data.</text>
</comment>